<dbReference type="AlphaFoldDB" id="A0A645JCI7"/>
<gene>
    <name evidence="3" type="ORF">SDC9_208781</name>
</gene>
<dbReference type="Gene3D" id="2.40.50.220">
    <property type="entry name" value="EutN/Ccml"/>
    <property type="match status" value="1"/>
</dbReference>
<sequence length="60" mass="6442">MIENGKPTKLIVAADQTRQAGPDDFVYLIGSKEASLIFRDGLVPADAAIVGFIDSYNESL</sequence>
<organism evidence="3">
    <name type="scientific">bioreactor metagenome</name>
    <dbReference type="NCBI Taxonomy" id="1076179"/>
    <lineage>
        <taxon>unclassified sequences</taxon>
        <taxon>metagenomes</taxon>
        <taxon>ecological metagenomes</taxon>
    </lineage>
</organism>
<evidence type="ECO:0000256" key="2">
    <source>
        <dbReference type="ARBA" id="ARBA00024446"/>
    </source>
</evidence>
<evidence type="ECO:0000313" key="3">
    <source>
        <dbReference type="EMBL" id="MPN61047.1"/>
    </source>
</evidence>
<proteinExistence type="predicted"/>
<dbReference type="GO" id="GO:0031469">
    <property type="term" value="C:bacterial microcompartment"/>
    <property type="evidence" value="ECO:0007669"/>
    <property type="project" value="UniProtKB-SubCell"/>
</dbReference>
<dbReference type="SUPFAM" id="SSF159133">
    <property type="entry name" value="EutN/CcmL-like"/>
    <property type="match status" value="1"/>
</dbReference>
<comment type="subcellular location">
    <subcellularLocation>
        <location evidence="1">Bacterial microcompartment</location>
    </subcellularLocation>
</comment>
<reference evidence="3" key="1">
    <citation type="submission" date="2019-08" db="EMBL/GenBank/DDBJ databases">
        <authorList>
            <person name="Kucharzyk K."/>
            <person name="Murdoch R.W."/>
            <person name="Higgins S."/>
            <person name="Loffler F."/>
        </authorList>
    </citation>
    <scope>NUCLEOTIDE SEQUENCE</scope>
</reference>
<name>A0A645JCI7_9ZZZZ</name>
<accession>A0A645JCI7</accession>
<keyword evidence="2" id="KW-1283">Bacterial microcompartment</keyword>
<evidence type="ECO:0000256" key="1">
    <source>
        <dbReference type="ARBA" id="ARBA00024322"/>
    </source>
</evidence>
<protein>
    <submittedName>
        <fullName evidence="3">Uncharacterized protein</fullName>
    </submittedName>
</protein>
<dbReference type="Pfam" id="PF03319">
    <property type="entry name" value="EutN_CcmL"/>
    <property type="match status" value="1"/>
</dbReference>
<dbReference type="EMBL" id="VSSQ01137122">
    <property type="protein sequence ID" value="MPN61047.1"/>
    <property type="molecule type" value="Genomic_DNA"/>
</dbReference>
<dbReference type="InterPro" id="IPR036677">
    <property type="entry name" value="EutN_CcmL_sf"/>
</dbReference>
<comment type="caution">
    <text evidence="3">The sequence shown here is derived from an EMBL/GenBank/DDBJ whole genome shotgun (WGS) entry which is preliminary data.</text>
</comment>
<dbReference type="InterPro" id="IPR004992">
    <property type="entry name" value="EutN_CcmL"/>
</dbReference>
<dbReference type="PROSITE" id="PS51932">
    <property type="entry name" value="BMV"/>
    <property type="match status" value="1"/>
</dbReference>